<organism evidence="1 2">
    <name type="scientific">Streptomyces durbertensis</name>
    <dbReference type="NCBI Taxonomy" id="2448886"/>
    <lineage>
        <taxon>Bacteria</taxon>
        <taxon>Bacillati</taxon>
        <taxon>Actinomycetota</taxon>
        <taxon>Actinomycetes</taxon>
        <taxon>Kitasatosporales</taxon>
        <taxon>Streptomycetaceae</taxon>
        <taxon>Streptomyces</taxon>
    </lineage>
</organism>
<dbReference type="RefSeq" id="WP_182854530.1">
    <property type="nucleotide sequence ID" value="NZ_WMLF01000054.1"/>
</dbReference>
<dbReference type="EMBL" id="WMLF01000054">
    <property type="protein sequence ID" value="MBB1243123.1"/>
    <property type="molecule type" value="Genomic_DNA"/>
</dbReference>
<evidence type="ECO:0008006" key="3">
    <source>
        <dbReference type="Google" id="ProtNLM"/>
    </source>
</evidence>
<comment type="caution">
    <text evidence="1">The sequence shown here is derived from an EMBL/GenBank/DDBJ whole genome shotgun (WGS) entry which is preliminary data.</text>
</comment>
<gene>
    <name evidence="1" type="ORF">GL263_06010</name>
</gene>
<evidence type="ECO:0000313" key="1">
    <source>
        <dbReference type="EMBL" id="MBB1243123.1"/>
    </source>
</evidence>
<reference evidence="2" key="1">
    <citation type="journal article" date="2020" name="Syst. Appl. Microbiol.">
        <title>Streptomyces alkaliterrae sp. nov., isolated from an alkaline soil, and emended descriptions of Streptomyces alkaliphilus, Streptomyces calidiresistens and Streptomyces durbertensis.</title>
        <authorList>
            <person name="Swiecimska M."/>
            <person name="Golinska P."/>
            <person name="Nouioui I."/>
            <person name="Wypij M."/>
            <person name="Rai M."/>
            <person name="Sangal V."/>
            <person name="Goodfellow M."/>
        </authorList>
    </citation>
    <scope>NUCLEOTIDE SEQUENCE [LARGE SCALE GENOMIC DNA]</scope>
    <source>
        <strain evidence="2">DSM 104538</strain>
    </source>
</reference>
<proteinExistence type="predicted"/>
<evidence type="ECO:0000313" key="2">
    <source>
        <dbReference type="Proteomes" id="UP000766698"/>
    </source>
</evidence>
<keyword evidence="2" id="KW-1185">Reference proteome</keyword>
<name>A0ABR6ECS1_9ACTN</name>
<dbReference type="Proteomes" id="UP000766698">
    <property type="component" value="Unassembled WGS sequence"/>
</dbReference>
<accession>A0ABR6ECS1</accession>
<sequence>MTLSTQVITMMDERVKAPLPAGDVVAHATAYTARLGWPVAPGHRHLPRRGCTCGDGECRTPGVHPATSWVTGVEVARLRDEFAGAPGACVVAPTVPFDAVVLPREFGMAVMVRLDRTGPVPCMVTDSTATLLVQAGTGTVLHHTGGVAEVRSGPDRWVALPPSHGVRWDTPPWSEPSGAALTLPHAHALAQPIAEVAQYFGYGPAEAGR</sequence>
<protein>
    <recommendedName>
        <fullName evidence="3">DNA primase</fullName>
    </recommendedName>
</protein>